<evidence type="ECO:0000313" key="2">
    <source>
        <dbReference type="Proteomes" id="UP000048984"/>
    </source>
</evidence>
<dbReference type="Gene3D" id="1.20.910.10">
    <property type="entry name" value="Heme oxygenase-like"/>
    <property type="match status" value="1"/>
</dbReference>
<name>A0A0P6VZX7_9HYPH</name>
<gene>
    <name evidence="1" type="ORF">ABB55_03335</name>
</gene>
<dbReference type="SUPFAM" id="SSF48613">
    <property type="entry name" value="Heme oxygenase-like"/>
    <property type="match status" value="1"/>
</dbReference>
<protein>
    <recommendedName>
        <fullName evidence="3">Heme oxygenase</fullName>
    </recommendedName>
</protein>
<proteinExistence type="predicted"/>
<reference evidence="1 2" key="1">
    <citation type="submission" date="2015-09" db="EMBL/GenBank/DDBJ databases">
        <authorList>
            <person name="Jackson K.R."/>
            <person name="Lunt B.L."/>
            <person name="Fisher J.N.B."/>
            <person name="Gardner A.V."/>
            <person name="Bailey M.E."/>
            <person name="Deus L.M."/>
            <person name="Earl A.S."/>
            <person name="Gibby P.D."/>
            <person name="Hartmann K.A."/>
            <person name="Liu J.E."/>
            <person name="Manci A.M."/>
            <person name="Nielsen D.A."/>
            <person name="Solomon M.B."/>
            <person name="Breakwell D.P."/>
            <person name="Burnett S.H."/>
            <person name="Grose J.H."/>
        </authorList>
    </citation>
    <scope>NUCLEOTIDE SEQUENCE [LARGE SCALE GENOMIC DNA]</scope>
    <source>
        <strain evidence="1 2">16</strain>
    </source>
</reference>
<dbReference type="STRING" id="665126.ABB55_03335"/>
<dbReference type="Proteomes" id="UP000048984">
    <property type="component" value="Unassembled WGS sequence"/>
</dbReference>
<comment type="caution">
    <text evidence="1">The sequence shown here is derived from an EMBL/GenBank/DDBJ whole genome shotgun (WGS) entry which is preliminary data.</text>
</comment>
<reference evidence="1 2" key="2">
    <citation type="submission" date="2015-10" db="EMBL/GenBank/DDBJ databases">
        <title>Draft Genome Sequence of Prosthecomicrobium hirschii ATCC 27832.</title>
        <authorList>
            <person name="Daniel J."/>
            <person name="Givan S.A."/>
            <person name="Brun Y.V."/>
            <person name="Brown P.J."/>
        </authorList>
    </citation>
    <scope>NUCLEOTIDE SEQUENCE [LARGE SCALE GENOMIC DNA]</scope>
    <source>
        <strain evidence="1 2">16</strain>
    </source>
</reference>
<keyword evidence="2" id="KW-1185">Reference proteome</keyword>
<dbReference type="EMBL" id="LJYW01000001">
    <property type="protein sequence ID" value="KPL51379.1"/>
    <property type="molecule type" value="Genomic_DNA"/>
</dbReference>
<dbReference type="InterPro" id="IPR016084">
    <property type="entry name" value="Haem_Oase-like_multi-hlx"/>
</dbReference>
<sequence>MSDPVTYMRYLRMMLAFRASIDPHLARLHPLDAGLEPVLLLSELRLDCADLGSDPQIFAMAWNSPTTRSGQLGMMYVLEGSALGAHVLMAQAEQLGMTATRGARHLARQIADRTRWPAFLRVLEASEPFSLNEAVDAAVCLFDVAISSAGTESHGE</sequence>
<dbReference type="CDD" id="cd19166">
    <property type="entry name" value="HemeO-bac"/>
    <property type="match status" value="1"/>
</dbReference>
<evidence type="ECO:0008006" key="3">
    <source>
        <dbReference type="Google" id="ProtNLM"/>
    </source>
</evidence>
<organism evidence="1 2">
    <name type="scientific">Prosthecodimorpha hirschii</name>
    <dbReference type="NCBI Taxonomy" id="665126"/>
    <lineage>
        <taxon>Bacteria</taxon>
        <taxon>Pseudomonadati</taxon>
        <taxon>Pseudomonadota</taxon>
        <taxon>Alphaproteobacteria</taxon>
        <taxon>Hyphomicrobiales</taxon>
        <taxon>Ancalomicrobiaceae</taxon>
        <taxon>Prosthecodimorpha</taxon>
    </lineage>
</organism>
<dbReference type="AlphaFoldDB" id="A0A0P6VZX7"/>
<accession>A0A0P6VZX7</accession>
<evidence type="ECO:0000313" key="1">
    <source>
        <dbReference type="EMBL" id="KPL51379.1"/>
    </source>
</evidence>